<sequence>MLKNPFPHKNKKKKFVLIFILSVLLLSPSVNTLSVGVAPAVEVKAGESYNWLLKLNISNYIELLTNTGGTISTELLALNLQGDSDGLITLTTKFEILYIPDGFVIDSFFDVTFTIVEAEFTLVPDYNISLIPIFFPLNFSIKPTLTITNFSILKGDTPNYFTAPIGFFLIVPTDID</sequence>
<name>A0A0F9GB55_9ZZZZ</name>
<dbReference type="AlphaFoldDB" id="A0A0F9GB55"/>
<evidence type="ECO:0000313" key="1">
    <source>
        <dbReference type="EMBL" id="KKL87711.1"/>
    </source>
</evidence>
<dbReference type="EMBL" id="LAZR01020760">
    <property type="protein sequence ID" value="KKL87711.1"/>
    <property type="molecule type" value="Genomic_DNA"/>
</dbReference>
<gene>
    <name evidence="1" type="ORF">LCGC14_1931980</name>
</gene>
<accession>A0A0F9GB55</accession>
<proteinExistence type="predicted"/>
<protein>
    <submittedName>
        <fullName evidence="1">Uncharacterized protein</fullName>
    </submittedName>
</protein>
<reference evidence="1" key="1">
    <citation type="journal article" date="2015" name="Nature">
        <title>Complex archaea that bridge the gap between prokaryotes and eukaryotes.</title>
        <authorList>
            <person name="Spang A."/>
            <person name="Saw J.H."/>
            <person name="Jorgensen S.L."/>
            <person name="Zaremba-Niedzwiedzka K."/>
            <person name="Martijn J."/>
            <person name="Lind A.E."/>
            <person name="van Eijk R."/>
            <person name="Schleper C."/>
            <person name="Guy L."/>
            <person name="Ettema T.J."/>
        </authorList>
    </citation>
    <scope>NUCLEOTIDE SEQUENCE</scope>
</reference>
<comment type="caution">
    <text evidence="1">The sequence shown here is derived from an EMBL/GenBank/DDBJ whole genome shotgun (WGS) entry which is preliminary data.</text>
</comment>
<organism evidence="1">
    <name type="scientific">marine sediment metagenome</name>
    <dbReference type="NCBI Taxonomy" id="412755"/>
    <lineage>
        <taxon>unclassified sequences</taxon>
        <taxon>metagenomes</taxon>
        <taxon>ecological metagenomes</taxon>
    </lineage>
</organism>